<gene>
    <name evidence="3" type="ORF">AB1Y20_008777</name>
</gene>
<dbReference type="PRINTS" id="PR01217">
    <property type="entry name" value="PRICHEXTENSN"/>
</dbReference>
<keyword evidence="2" id="KW-1133">Transmembrane helix</keyword>
<feature type="region of interest" description="Disordered" evidence="1">
    <location>
        <begin position="131"/>
        <end position="157"/>
    </location>
</feature>
<dbReference type="AlphaFoldDB" id="A0AB34IU30"/>
<evidence type="ECO:0000313" key="3">
    <source>
        <dbReference type="EMBL" id="KAL1505014.1"/>
    </source>
</evidence>
<keyword evidence="4" id="KW-1185">Reference proteome</keyword>
<reference evidence="3 4" key="1">
    <citation type="journal article" date="2024" name="Science">
        <title>Giant polyketide synthase enzymes in the biosynthesis of giant marine polyether toxins.</title>
        <authorList>
            <person name="Fallon T.R."/>
            <person name="Shende V.V."/>
            <person name="Wierzbicki I.H."/>
            <person name="Pendleton A.L."/>
            <person name="Watervoot N.F."/>
            <person name="Auber R.P."/>
            <person name="Gonzalez D.J."/>
            <person name="Wisecaver J.H."/>
            <person name="Moore B.S."/>
        </authorList>
    </citation>
    <scope>NUCLEOTIDE SEQUENCE [LARGE SCALE GENOMIC DNA]</scope>
    <source>
        <strain evidence="3 4">12B1</strain>
    </source>
</reference>
<comment type="caution">
    <text evidence="3">The sequence shown here is derived from an EMBL/GenBank/DDBJ whole genome shotgun (WGS) entry which is preliminary data.</text>
</comment>
<protein>
    <submittedName>
        <fullName evidence="3">Uncharacterized protein</fullName>
    </submittedName>
</protein>
<keyword evidence="2" id="KW-0472">Membrane</keyword>
<keyword evidence="2" id="KW-0812">Transmembrane</keyword>
<feature type="compositionally biased region" description="Pro residues" evidence="1">
    <location>
        <begin position="131"/>
        <end position="153"/>
    </location>
</feature>
<sequence>MLPPRASPAAPCKGRAQRYSALPAGAHAESIDDELDPARLRPSRERLLRRLAGGALVTCGALLALALLVDEASRQLLAEELEHARRALPPSPPSPPWWRHLPLASVGLASPPLASPRPPLPLPLPLPLPSGSPPLPPPPSPLPPAPPPIPPPSCATAIAGRHNLRDQTPPQWCAAHRASPRDCLSSYVSRAEGAATELRLCEFLPASSDCVASAARLTCPAPPAPPPLPPLPPPPPPAPPPRPLLELINLRFAGGGPSAALGTAGVLLHTFDDITDAASPWLPCHEARWCGNLRDRFAASLVYRSHSHVYSKGEGGFVVDPDRARVLCSYHGDGHSMAKACVPSGVSEECVPGCGGGYAGCDVVEKTAWCACERAEFLCAWKPDELEQMMRQQQREAANGFLDLKGYNEVILDAETWLAHLPGTIQAVFAMKNSEETYKSRAKAVHERFQQEFGVRIPLLYYSHDQDPPFSLFE</sequence>
<evidence type="ECO:0000313" key="4">
    <source>
        <dbReference type="Proteomes" id="UP001515480"/>
    </source>
</evidence>
<proteinExistence type="predicted"/>
<evidence type="ECO:0000256" key="2">
    <source>
        <dbReference type="SAM" id="Phobius"/>
    </source>
</evidence>
<name>A0AB34IU30_PRYPA</name>
<organism evidence="3 4">
    <name type="scientific">Prymnesium parvum</name>
    <name type="common">Toxic golden alga</name>
    <dbReference type="NCBI Taxonomy" id="97485"/>
    <lineage>
        <taxon>Eukaryota</taxon>
        <taxon>Haptista</taxon>
        <taxon>Haptophyta</taxon>
        <taxon>Prymnesiophyceae</taxon>
        <taxon>Prymnesiales</taxon>
        <taxon>Prymnesiaceae</taxon>
        <taxon>Prymnesium</taxon>
    </lineage>
</organism>
<evidence type="ECO:0000256" key="1">
    <source>
        <dbReference type="SAM" id="MobiDB-lite"/>
    </source>
</evidence>
<dbReference type="EMBL" id="JBGBPQ010000019">
    <property type="protein sequence ID" value="KAL1505014.1"/>
    <property type="molecule type" value="Genomic_DNA"/>
</dbReference>
<dbReference type="Proteomes" id="UP001515480">
    <property type="component" value="Unassembled WGS sequence"/>
</dbReference>
<feature type="transmembrane region" description="Helical" evidence="2">
    <location>
        <begin position="47"/>
        <end position="69"/>
    </location>
</feature>
<accession>A0AB34IU30</accession>